<dbReference type="AlphaFoldDB" id="A0A6L2PM33"/>
<proteinExistence type="predicted"/>
<keyword evidence="3" id="KW-0810">Translation regulation</keyword>
<dbReference type="PANTHER" id="PTHR23254">
    <property type="entry name" value="EIF4G DOMAIN PROTEIN"/>
    <property type="match status" value="1"/>
</dbReference>
<comment type="caution">
    <text evidence="5">The sequence shown here is derived from an EMBL/GenBank/DDBJ whole genome shotgun (WGS) entry which is preliminary data.</text>
</comment>
<dbReference type="GO" id="GO:0003723">
    <property type="term" value="F:RNA binding"/>
    <property type="evidence" value="ECO:0007669"/>
    <property type="project" value="InterPro"/>
</dbReference>
<accession>A0A6L2PM33</accession>
<dbReference type="Proteomes" id="UP000502823">
    <property type="component" value="Unassembled WGS sequence"/>
</dbReference>
<evidence type="ECO:0000259" key="4">
    <source>
        <dbReference type="Pfam" id="PF02854"/>
    </source>
</evidence>
<dbReference type="Pfam" id="PF02854">
    <property type="entry name" value="MIF4G"/>
    <property type="match status" value="1"/>
</dbReference>
<dbReference type="GO" id="GO:0005829">
    <property type="term" value="C:cytosol"/>
    <property type="evidence" value="ECO:0007669"/>
    <property type="project" value="TreeGrafter"/>
</dbReference>
<evidence type="ECO:0000313" key="6">
    <source>
        <dbReference type="Proteomes" id="UP000502823"/>
    </source>
</evidence>
<dbReference type="EMBL" id="BLKM01008408">
    <property type="protein sequence ID" value="GFG33631.1"/>
    <property type="molecule type" value="Genomic_DNA"/>
</dbReference>
<name>A0A6L2PM33_COPFO</name>
<dbReference type="GO" id="GO:0008494">
    <property type="term" value="F:translation activator activity"/>
    <property type="evidence" value="ECO:0007669"/>
    <property type="project" value="TreeGrafter"/>
</dbReference>
<gene>
    <name evidence="5" type="ORF">Cfor_03385</name>
</gene>
<reference evidence="6" key="1">
    <citation type="submission" date="2020-01" db="EMBL/GenBank/DDBJ databases">
        <title>Draft genome sequence of the Termite Coptotermes fromosanus.</title>
        <authorList>
            <person name="Itakura S."/>
            <person name="Yosikawa Y."/>
            <person name="Umezawa K."/>
        </authorList>
    </citation>
    <scope>NUCLEOTIDE SEQUENCE [LARGE SCALE GENOMIC DNA]</scope>
</reference>
<dbReference type="FunFam" id="1.25.40.180:FF:000039">
    <property type="entry name" value="Uncharacterized protein, isoform B"/>
    <property type="match status" value="1"/>
</dbReference>
<organism evidence="5 6">
    <name type="scientific">Coptotermes formosanus</name>
    <name type="common">Formosan subterranean termite</name>
    <dbReference type="NCBI Taxonomy" id="36987"/>
    <lineage>
        <taxon>Eukaryota</taxon>
        <taxon>Metazoa</taxon>
        <taxon>Ecdysozoa</taxon>
        <taxon>Arthropoda</taxon>
        <taxon>Hexapoda</taxon>
        <taxon>Insecta</taxon>
        <taxon>Pterygota</taxon>
        <taxon>Neoptera</taxon>
        <taxon>Polyneoptera</taxon>
        <taxon>Dictyoptera</taxon>
        <taxon>Blattodea</taxon>
        <taxon>Blattoidea</taxon>
        <taxon>Termitoidae</taxon>
        <taxon>Rhinotermitidae</taxon>
        <taxon>Coptotermes</taxon>
    </lineage>
</organism>
<dbReference type="InterPro" id="IPR051367">
    <property type="entry name" value="mRNA_TranslReg/HistoneTransl"/>
</dbReference>
<dbReference type="OrthoDB" id="565552at2759"/>
<dbReference type="PANTHER" id="PTHR23254:SF16">
    <property type="entry name" value="CBP80_20-DEPENDENT TRANSLATION INITIATION FACTOR"/>
    <property type="match status" value="1"/>
</dbReference>
<dbReference type="GO" id="GO:0006446">
    <property type="term" value="P:regulation of translational initiation"/>
    <property type="evidence" value="ECO:0007669"/>
    <property type="project" value="TreeGrafter"/>
</dbReference>
<evidence type="ECO:0000256" key="2">
    <source>
        <dbReference type="ARBA" id="ARBA00022490"/>
    </source>
</evidence>
<protein>
    <recommendedName>
        <fullName evidence="4">MIF4G domain-containing protein</fullName>
    </recommendedName>
</protein>
<dbReference type="Gene3D" id="1.25.40.180">
    <property type="match status" value="1"/>
</dbReference>
<evidence type="ECO:0000256" key="1">
    <source>
        <dbReference type="ARBA" id="ARBA00004496"/>
    </source>
</evidence>
<evidence type="ECO:0000256" key="3">
    <source>
        <dbReference type="ARBA" id="ARBA00022845"/>
    </source>
</evidence>
<evidence type="ECO:0000313" key="5">
    <source>
        <dbReference type="EMBL" id="GFG33631.1"/>
    </source>
</evidence>
<feature type="domain" description="MIF4G" evidence="4">
    <location>
        <begin position="315"/>
        <end position="520"/>
    </location>
</feature>
<dbReference type="SUPFAM" id="SSF48371">
    <property type="entry name" value="ARM repeat"/>
    <property type="match status" value="1"/>
</dbReference>
<comment type="subcellular location">
    <subcellularLocation>
        <location evidence="1">Cytoplasm</location>
    </subcellularLocation>
</comment>
<dbReference type="InterPro" id="IPR016024">
    <property type="entry name" value="ARM-type_fold"/>
</dbReference>
<keyword evidence="6" id="KW-1185">Reference proteome</keyword>
<dbReference type="InterPro" id="IPR003890">
    <property type="entry name" value="MIF4G-like_typ-3"/>
</dbReference>
<sequence length="535" mass="59235">MHKKSSSKLSIQAVAEQLYFLNSGCLLWYVSDYSELKEPYNDSNRTSVCVVVDVIDGTPNYGKTPYPGGAKSQAFWIKEPMAIWVSANDTPSCESEKSKKLWKEKYVRSDVLQNGLSANPNPRLNVHAKEFTMKQGDFGTSRSAISVPGTLNSRDLNHIQASHHTLQQSKSSCNILHPLQHSKSSGNVLHTLRQSCSSGSILQGPRVHFQLDTEDSEQQIPDMVTPPVKVPVSSGMKSPMKSYSMAEMKSTVGLSNDAHGVELAEQSEVHTVTGLRSVHLPMSTSPSSLKRSRSLGAADMAARQHAHVMEAPELGNFSPEVQTVISKAVADPNKVSARSLMDLVHQIMERAISSVYFALPAAKLCITIIEKETKETFLESLLNLCQQWYQERDRVLKNGSNIGASPVPHFCAFMQFLNEMYCELKRRQLQLKTQYDGVPPGLVLLTLVYKCCLDCLKPPSSQGETDSLFFVLTSIGRDLENELPTHIPVLLASVRDAFLEPAAIPAIKKTLLQLIELHASRWQLPAPAVMYYTAH</sequence>
<dbReference type="InParanoid" id="A0A6L2PM33"/>
<keyword evidence="2" id="KW-0963">Cytoplasm</keyword>